<comment type="caution">
    <text evidence="4">The sequence shown here is derived from an EMBL/GenBank/DDBJ whole genome shotgun (WGS) entry which is preliminary data.</text>
</comment>
<accession>A0A418ATM3</accession>
<name>A0A418ATM3_9STRA</name>
<feature type="domain" description="EF-hand" evidence="3">
    <location>
        <begin position="145"/>
        <end position="180"/>
    </location>
</feature>
<dbReference type="VEuPathDB" id="FungiDB:H310_14185"/>
<gene>
    <name evidence="4" type="ORF">DYB32_005752</name>
</gene>
<sequence length="709" mass="78841">PSQAAFVMAESLHHNDTLTLLAMDGNPLGRIGGMTLLHAISTACNKALTISLLGCNFAMEDSGGFDPSNATGAYDLNMDVPYERAIALELLRLANTQKGCKFVSFHHVVDKTTTRAIHVEKREVHQARAKLVARKTTHAVLRGRMASDKLAALFQELDADGSGTIDAAELHQGMHAQGLALTVHDAAQMVARYDLDGTGTIEFPEFLDLMSQFYFDNKPTTEWVDALTGLPLAIPTTGRLHVEFLDLHIPSEADETVSKQGVELLIQNIANDPNQIDLIELAKSTWWPSIDGRDDHAGVDANHAIPLIEVNTAPAQRLRLQAHLRDMYGPIVGMATGHYTLDLGDEHDRASFKKIMELNNKLMHYRRTKNLKDTSQHENGTGFRNELYNNKPFVITPSFYDALPHYGTVDFDFVQFYRPVPGTPPLSATSLTANADILPMSDHRFKQVVSKLYLDRMEMAVPLSFRRAPTPAVRALNPRVYDDLIDLQRFLALYVLAKWPALMLFDRIVDLVHFSQLFTAMTDSEVAQVVFRVGWLNWWSPLVPELYYELDLAIYEQREVTKMLVQLAMDEPGTSSLSVATCGSRAWVVGENWQGATFGWDRASPMPGWVLNMSWLAPGNFPQKGYLRVEYYSGADKGCSPVWASRRATAQNVLADVPTQHFDAFLAHREALRRLARPSANAAQHPLDPVTGAVDDDPPERSPTSASSP</sequence>
<protein>
    <recommendedName>
        <fullName evidence="3">EF-hand domain-containing protein</fullName>
    </recommendedName>
</protein>
<feature type="domain" description="EF-hand" evidence="3">
    <location>
        <begin position="181"/>
        <end position="216"/>
    </location>
</feature>
<dbReference type="SUPFAM" id="SSF47473">
    <property type="entry name" value="EF-hand"/>
    <property type="match status" value="1"/>
</dbReference>
<dbReference type="InterPro" id="IPR018247">
    <property type="entry name" value="EF_Hand_1_Ca_BS"/>
</dbReference>
<dbReference type="AlphaFoldDB" id="A0A418ATM3"/>
<keyword evidence="5" id="KW-1185">Reference proteome</keyword>
<dbReference type="PROSITE" id="PS00018">
    <property type="entry name" value="EF_HAND_1"/>
    <property type="match status" value="2"/>
</dbReference>
<evidence type="ECO:0000313" key="5">
    <source>
        <dbReference type="Proteomes" id="UP000285060"/>
    </source>
</evidence>
<dbReference type="InterPro" id="IPR002048">
    <property type="entry name" value="EF_hand_dom"/>
</dbReference>
<dbReference type="Gene3D" id="1.10.238.10">
    <property type="entry name" value="EF-hand"/>
    <property type="match status" value="1"/>
</dbReference>
<dbReference type="Pfam" id="PF13499">
    <property type="entry name" value="EF-hand_7"/>
    <property type="match status" value="1"/>
</dbReference>
<dbReference type="SMART" id="SM00054">
    <property type="entry name" value="EFh"/>
    <property type="match status" value="2"/>
</dbReference>
<evidence type="ECO:0000313" key="4">
    <source>
        <dbReference type="EMBL" id="RHY28715.1"/>
    </source>
</evidence>
<feature type="non-terminal residue" evidence="4">
    <location>
        <position position="1"/>
    </location>
</feature>
<dbReference type="Proteomes" id="UP000285060">
    <property type="component" value="Unassembled WGS sequence"/>
</dbReference>
<proteinExistence type="predicted"/>
<reference evidence="4 5" key="1">
    <citation type="submission" date="2018-08" db="EMBL/GenBank/DDBJ databases">
        <title>Aphanomyces genome sequencing and annotation.</title>
        <authorList>
            <person name="Minardi D."/>
            <person name="Oidtmann B."/>
            <person name="Van Der Giezen M."/>
            <person name="Studholme D.J."/>
        </authorList>
    </citation>
    <scope>NUCLEOTIDE SEQUENCE [LARGE SCALE GENOMIC DNA]</scope>
    <source>
        <strain evidence="4 5">NJM0002</strain>
    </source>
</reference>
<organism evidence="4 5">
    <name type="scientific">Aphanomyces invadans</name>
    <dbReference type="NCBI Taxonomy" id="157072"/>
    <lineage>
        <taxon>Eukaryota</taxon>
        <taxon>Sar</taxon>
        <taxon>Stramenopiles</taxon>
        <taxon>Oomycota</taxon>
        <taxon>Saprolegniomycetes</taxon>
        <taxon>Saprolegniales</taxon>
        <taxon>Verrucalvaceae</taxon>
        <taxon>Aphanomyces</taxon>
    </lineage>
</organism>
<evidence type="ECO:0000259" key="3">
    <source>
        <dbReference type="PROSITE" id="PS50222"/>
    </source>
</evidence>
<evidence type="ECO:0000256" key="2">
    <source>
        <dbReference type="SAM" id="MobiDB-lite"/>
    </source>
</evidence>
<dbReference type="GO" id="GO:0005509">
    <property type="term" value="F:calcium ion binding"/>
    <property type="evidence" value="ECO:0007669"/>
    <property type="project" value="InterPro"/>
</dbReference>
<dbReference type="PROSITE" id="PS50222">
    <property type="entry name" value="EF_HAND_2"/>
    <property type="match status" value="2"/>
</dbReference>
<dbReference type="CDD" id="cd00051">
    <property type="entry name" value="EFh"/>
    <property type="match status" value="1"/>
</dbReference>
<evidence type="ECO:0000256" key="1">
    <source>
        <dbReference type="ARBA" id="ARBA00022837"/>
    </source>
</evidence>
<dbReference type="InterPro" id="IPR011992">
    <property type="entry name" value="EF-hand-dom_pair"/>
</dbReference>
<feature type="region of interest" description="Disordered" evidence="2">
    <location>
        <begin position="678"/>
        <end position="709"/>
    </location>
</feature>
<dbReference type="EMBL" id="QUSY01000540">
    <property type="protein sequence ID" value="RHY28715.1"/>
    <property type="molecule type" value="Genomic_DNA"/>
</dbReference>
<keyword evidence="1" id="KW-0106">Calcium</keyword>